<organism evidence="4 5">
    <name type="scientific">Clarias magur</name>
    <name type="common">Asian catfish</name>
    <name type="synonym">Macropteronotus magur</name>
    <dbReference type="NCBI Taxonomy" id="1594786"/>
    <lineage>
        <taxon>Eukaryota</taxon>
        <taxon>Metazoa</taxon>
        <taxon>Chordata</taxon>
        <taxon>Craniata</taxon>
        <taxon>Vertebrata</taxon>
        <taxon>Euteleostomi</taxon>
        <taxon>Actinopterygii</taxon>
        <taxon>Neopterygii</taxon>
        <taxon>Teleostei</taxon>
        <taxon>Ostariophysi</taxon>
        <taxon>Siluriformes</taxon>
        <taxon>Clariidae</taxon>
        <taxon>Clarias</taxon>
    </lineage>
</organism>
<dbReference type="PANTHER" id="PTHR45876">
    <property type="entry name" value="FI04035P"/>
    <property type="match status" value="1"/>
</dbReference>
<dbReference type="Gene3D" id="1.10.555.10">
    <property type="entry name" value="Rho GTPase activation protein"/>
    <property type="match status" value="1"/>
</dbReference>
<dbReference type="PROSITE" id="PS50238">
    <property type="entry name" value="RHOGAP"/>
    <property type="match status" value="1"/>
</dbReference>
<dbReference type="EMBL" id="QNUK01000008">
    <property type="protein sequence ID" value="KAF5909034.1"/>
    <property type="molecule type" value="Genomic_DNA"/>
</dbReference>
<evidence type="ECO:0000259" key="2">
    <source>
        <dbReference type="PROSITE" id="PS50238"/>
    </source>
</evidence>
<feature type="compositionally biased region" description="Basic and acidic residues" evidence="1">
    <location>
        <begin position="383"/>
        <end position="399"/>
    </location>
</feature>
<sequence>EVQQGFYTDSENPCSARLSGEPNPRWQPAPGSKAAMLVKVNSSGRNQHISPASPRPVFNIIQSTSNTPTPNPTLPNRTSSFGKMDPKQSFHLLKKSDSGNFSMVMPSSGVPSSASVIRPSSPQYAATPPVPIYDEPPASDPPIYDEPPADMEVEGADYPTHDPYRPTHSMPRLAPPTKLLPFPQVKHKRHPSAGEYSAAGRECIKHMVNVDLQAGESPKEEASVEKKQPWHSRQSSLASQEYPPPSAVTYQDSGYSTGPSPSLRRRTRRRVVPGHGAGSGSELSDKLMAEMKVALMSSEGSLKSTTLPGPNSGSGEDVMGSERSLYSRHGDAAMMSQEGLAGGQKRTYEKVDSLEKSEASHTSLSSPEPTASPSQAGTLESKSQPEFKSGKDHGDDGPRRGATSVSSLPALQIHAPAPGSAYQYPYATLCKPPIDTDIEAWATKNLNQHTRGLLRRRISIANMLSWSNASIRKPMLITSDRTIKKEACEMFKLVQTYMGDRQVTRLDRRHVALHVVTKCWSMQGLRDELYVQLIRQTTDNLNLSSLCAGWELMAISLAFFSPSPKFRRYLEGYIQRYLEPSNDKKILQRIVEQQDIKNKKNSKSRKKRKQNNEEEEEQGLPISTYAKYCYRKLQKVAVTGGKKGLRKPTLDEIDHGRNAIVTPSLFGSALEEIMERQSQLFPHRRLPWVQVQLSQCVLALGGAQTEGIFRVPGDIDEVNALKLQVDQWKIPENLSDPNVPASLLKLWYRELEEPVIPQSFYTQCISHYEDAEAAISVVQALPELNRLVLCYFIHFLQ</sequence>
<feature type="compositionally biased region" description="Basic residues" evidence="1">
    <location>
        <begin position="263"/>
        <end position="272"/>
    </location>
</feature>
<dbReference type="Pfam" id="PF00620">
    <property type="entry name" value="RhoGAP"/>
    <property type="match status" value="1"/>
</dbReference>
<name>A0A8J4UAJ2_CLAMG</name>
<evidence type="ECO:0000259" key="3">
    <source>
        <dbReference type="PROSITE" id="PS51016"/>
    </source>
</evidence>
<dbReference type="GO" id="GO:0005096">
    <property type="term" value="F:GTPase activator activity"/>
    <property type="evidence" value="ECO:0007669"/>
    <property type="project" value="TreeGrafter"/>
</dbReference>
<feature type="region of interest" description="Disordered" evidence="1">
    <location>
        <begin position="1"/>
        <end position="31"/>
    </location>
</feature>
<evidence type="ECO:0000313" key="5">
    <source>
        <dbReference type="Proteomes" id="UP000727407"/>
    </source>
</evidence>
<dbReference type="PANTHER" id="PTHR45876:SF6">
    <property type="entry name" value="RHO GTPASE-ACTIVATING PROTEIN 39-LIKE"/>
    <property type="match status" value="1"/>
</dbReference>
<proteinExistence type="predicted"/>
<dbReference type="GO" id="GO:0005856">
    <property type="term" value="C:cytoskeleton"/>
    <property type="evidence" value="ECO:0007669"/>
    <property type="project" value="InterPro"/>
</dbReference>
<dbReference type="Pfam" id="PF00784">
    <property type="entry name" value="MyTH4"/>
    <property type="match status" value="1"/>
</dbReference>
<dbReference type="SMART" id="SM00324">
    <property type="entry name" value="RhoGAP"/>
    <property type="match status" value="1"/>
</dbReference>
<gene>
    <name evidence="4" type="ORF">DAT39_001216</name>
</gene>
<feature type="region of interest" description="Disordered" evidence="1">
    <location>
        <begin position="212"/>
        <end position="285"/>
    </location>
</feature>
<feature type="non-terminal residue" evidence="4">
    <location>
        <position position="1"/>
    </location>
</feature>
<dbReference type="GO" id="GO:0005737">
    <property type="term" value="C:cytoplasm"/>
    <property type="evidence" value="ECO:0007669"/>
    <property type="project" value="TreeGrafter"/>
</dbReference>
<feature type="compositionally biased region" description="Low complexity" evidence="1">
    <location>
        <begin position="63"/>
        <end position="80"/>
    </location>
</feature>
<dbReference type="OrthoDB" id="437889at2759"/>
<dbReference type="InterPro" id="IPR008936">
    <property type="entry name" value="Rho_GTPase_activation_prot"/>
</dbReference>
<feature type="region of interest" description="Disordered" evidence="1">
    <location>
        <begin position="597"/>
        <end position="618"/>
    </location>
</feature>
<feature type="compositionally biased region" description="Polar residues" evidence="1">
    <location>
        <begin position="298"/>
        <end position="314"/>
    </location>
</feature>
<evidence type="ECO:0000256" key="1">
    <source>
        <dbReference type="SAM" id="MobiDB-lite"/>
    </source>
</evidence>
<dbReference type="Gene3D" id="1.25.40.530">
    <property type="entry name" value="MyTH4 domain"/>
    <property type="match status" value="1"/>
</dbReference>
<reference evidence="4" key="1">
    <citation type="submission" date="2020-07" db="EMBL/GenBank/DDBJ databases">
        <title>Clarias magur genome sequencing, assembly and annotation.</title>
        <authorList>
            <person name="Kushwaha B."/>
            <person name="Kumar R."/>
            <person name="Das P."/>
            <person name="Joshi C.G."/>
            <person name="Kumar D."/>
            <person name="Nagpure N.S."/>
            <person name="Pandey M."/>
            <person name="Agarwal S."/>
            <person name="Srivastava S."/>
            <person name="Singh M."/>
            <person name="Sahoo L."/>
            <person name="Jayasankar P."/>
            <person name="Meher P.K."/>
            <person name="Koringa P.G."/>
            <person name="Iquebal M.A."/>
            <person name="Das S.P."/>
            <person name="Bit A."/>
            <person name="Patnaik S."/>
            <person name="Patel N."/>
            <person name="Shah T.M."/>
            <person name="Hinsu A."/>
            <person name="Jena J.K."/>
        </authorList>
    </citation>
    <scope>NUCLEOTIDE SEQUENCE</scope>
    <source>
        <strain evidence="4">CIFAMagur01</strain>
        <tissue evidence="4">Testis</tissue>
    </source>
</reference>
<feature type="region of interest" description="Disordered" evidence="1">
    <location>
        <begin position="107"/>
        <end position="179"/>
    </location>
</feature>
<feature type="region of interest" description="Disordered" evidence="1">
    <location>
        <begin position="298"/>
        <end position="410"/>
    </location>
</feature>
<dbReference type="InterPro" id="IPR000857">
    <property type="entry name" value="MyTH4_dom"/>
</dbReference>
<dbReference type="InterPro" id="IPR000198">
    <property type="entry name" value="RhoGAP_dom"/>
</dbReference>
<feature type="compositionally biased region" description="Basic and acidic residues" evidence="1">
    <location>
        <begin position="217"/>
        <end position="228"/>
    </location>
</feature>
<dbReference type="GO" id="GO:0007165">
    <property type="term" value="P:signal transduction"/>
    <property type="evidence" value="ECO:0007669"/>
    <property type="project" value="InterPro"/>
</dbReference>
<dbReference type="InterPro" id="IPR038185">
    <property type="entry name" value="MyTH4_dom_sf"/>
</dbReference>
<dbReference type="SUPFAM" id="SSF48350">
    <property type="entry name" value="GTPase activation domain, GAP"/>
    <property type="match status" value="1"/>
</dbReference>
<feature type="domain" description="Rho-GAP" evidence="2">
    <location>
        <begin position="668"/>
        <end position="797"/>
    </location>
</feature>
<feature type="non-terminal residue" evidence="4">
    <location>
        <position position="797"/>
    </location>
</feature>
<feature type="compositionally biased region" description="Polar residues" evidence="1">
    <location>
        <begin position="360"/>
        <end position="382"/>
    </location>
</feature>
<dbReference type="Proteomes" id="UP000727407">
    <property type="component" value="Unassembled WGS sequence"/>
</dbReference>
<keyword evidence="5" id="KW-1185">Reference proteome</keyword>
<dbReference type="PROSITE" id="PS51016">
    <property type="entry name" value="MYTH4"/>
    <property type="match status" value="1"/>
</dbReference>
<evidence type="ECO:0000313" key="4">
    <source>
        <dbReference type="EMBL" id="KAF5909034.1"/>
    </source>
</evidence>
<feature type="compositionally biased region" description="Basic residues" evidence="1">
    <location>
        <begin position="599"/>
        <end position="609"/>
    </location>
</feature>
<feature type="region of interest" description="Disordered" evidence="1">
    <location>
        <begin position="63"/>
        <end position="85"/>
    </location>
</feature>
<protein>
    <submittedName>
        <fullName evidence="4">Rho GTPase-activating protein 39-like</fullName>
    </submittedName>
</protein>
<feature type="domain" description="MyTH4" evidence="3">
    <location>
        <begin position="466"/>
        <end position="618"/>
    </location>
</feature>
<dbReference type="AlphaFoldDB" id="A0A8J4UAJ2"/>
<feature type="compositionally biased region" description="Basic and acidic residues" evidence="1">
    <location>
        <begin position="346"/>
        <end position="359"/>
    </location>
</feature>
<feature type="compositionally biased region" description="Polar residues" evidence="1">
    <location>
        <begin position="1"/>
        <end position="13"/>
    </location>
</feature>
<comment type="caution">
    <text evidence="4">The sequence shown here is derived from an EMBL/GenBank/DDBJ whole genome shotgun (WGS) entry which is preliminary data.</text>
</comment>
<accession>A0A8J4UAJ2</accession>
<feature type="compositionally biased region" description="Low complexity" evidence="1">
    <location>
        <begin position="107"/>
        <end position="116"/>
    </location>
</feature>
<dbReference type="SMART" id="SM00139">
    <property type="entry name" value="MyTH4"/>
    <property type="match status" value="1"/>
</dbReference>
<feature type="compositionally biased region" description="Polar residues" evidence="1">
    <location>
        <begin position="248"/>
        <end position="260"/>
    </location>
</feature>